<evidence type="ECO:0000259" key="1">
    <source>
        <dbReference type="Pfam" id="PF12867"/>
    </source>
</evidence>
<organism evidence="2 3">
    <name type="scientific">Allorhodopirellula solitaria</name>
    <dbReference type="NCBI Taxonomy" id="2527987"/>
    <lineage>
        <taxon>Bacteria</taxon>
        <taxon>Pseudomonadati</taxon>
        <taxon>Planctomycetota</taxon>
        <taxon>Planctomycetia</taxon>
        <taxon>Pirellulales</taxon>
        <taxon>Pirellulaceae</taxon>
        <taxon>Allorhodopirellula</taxon>
    </lineage>
</organism>
<feature type="domain" description="DinB-like" evidence="1">
    <location>
        <begin position="30"/>
        <end position="173"/>
    </location>
</feature>
<dbReference type="SUPFAM" id="SSF109854">
    <property type="entry name" value="DinB/YfiT-like putative metalloenzymes"/>
    <property type="match status" value="1"/>
</dbReference>
<gene>
    <name evidence="2" type="ORF">CA85_43380</name>
</gene>
<reference evidence="2 3" key="1">
    <citation type="submission" date="2019-02" db="EMBL/GenBank/DDBJ databases">
        <title>Deep-cultivation of Planctomycetes and their phenomic and genomic characterization uncovers novel biology.</title>
        <authorList>
            <person name="Wiegand S."/>
            <person name="Jogler M."/>
            <person name="Boedeker C."/>
            <person name="Pinto D."/>
            <person name="Vollmers J."/>
            <person name="Rivas-Marin E."/>
            <person name="Kohn T."/>
            <person name="Peeters S.H."/>
            <person name="Heuer A."/>
            <person name="Rast P."/>
            <person name="Oberbeckmann S."/>
            <person name="Bunk B."/>
            <person name="Jeske O."/>
            <person name="Meyerdierks A."/>
            <person name="Storesund J.E."/>
            <person name="Kallscheuer N."/>
            <person name="Luecker S."/>
            <person name="Lage O.M."/>
            <person name="Pohl T."/>
            <person name="Merkel B.J."/>
            <person name="Hornburger P."/>
            <person name="Mueller R.-W."/>
            <person name="Bruemmer F."/>
            <person name="Labrenz M."/>
            <person name="Spormann A.M."/>
            <person name="Op Den Camp H."/>
            <person name="Overmann J."/>
            <person name="Amann R."/>
            <person name="Jetten M.S.M."/>
            <person name="Mascher T."/>
            <person name="Medema M.H."/>
            <person name="Devos D.P."/>
            <person name="Kaster A.-K."/>
            <person name="Ovreas L."/>
            <person name="Rohde M."/>
            <person name="Galperin M.Y."/>
            <person name="Jogler C."/>
        </authorList>
    </citation>
    <scope>NUCLEOTIDE SEQUENCE [LARGE SCALE GENOMIC DNA]</scope>
    <source>
        <strain evidence="2 3">CA85</strain>
    </source>
</reference>
<comment type="caution">
    <text evidence="2">The sequence shown here is derived from an EMBL/GenBank/DDBJ whole genome shotgun (WGS) entry which is preliminary data.</text>
</comment>
<dbReference type="AlphaFoldDB" id="A0A5C5X2D9"/>
<dbReference type="RefSeq" id="WP_186775086.1">
    <property type="nucleotide sequence ID" value="NZ_SJPK01000014.1"/>
</dbReference>
<keyword evidence="3" id="KW-1185">Reference proteome</keyword>
<name>A0A5C5X2D9_9BACT</name>
<evidence type="ECO:0000313" key="2">
    <source>
        <dbReference type="EMBL" id="TWT56335.1"/>
    </source>
</evidence>
<dbReference type="Proteomes" id="UP000318053">
    <property type="component" value="Unassembled WGS sequence"/>
</dbReference>
<dbReference type="EMBL" id="SJPK01000014">
    <property type="protein sequence ID" value="TWT56335.1"/>
    <property type="molecule type" value="Genomic_DNA"/>
</dbReference>
<sequence length="186" mass="20511">MNTQSPGDPDPVPLPSIDEAAIMLRSALGQLEFARRYTVELLEATPQDRWYEIPPGGVTNIAWQIGHLAVSQYGLMMFRMRGRHPDDLELIPGRFRKAFGRGSTPPPSAEGGPTADALMAKLDQVHRSAVQEVSRIDRSTLLDPVDMPYAVYPCKIGAILFCPMHETLHAGQIGLTRRALGLDPIR</sequence>
<evidence type="ECO:0000313" key="3">
    <source>
        <dbReference type="Proteomes" id="UP000318053"/>
    </source>
</evidence>
<dbReference type="Gene3D" id="1.20.120.450">
    <property type="entry name" value="dinb family like domain"/>
    <property type="match status" value="1"/>
</dbReference>
<dbReference type="InterPro" id="IPR024775">
    <property type="entry name" value="DinB-like"/>
</dbReference>
<protein>
    <submittedName>
        <fullName evidence="2">DinB superfamily protein</fullName>
    </submittedName>
</protein>
<accession>A0A5C5X2D9</accession>
<dbReference type="InterPro" id="IPR034660">
    <property type="entry name" value="DinB/YfiT-like"/>
</dbReference>
<proteinExistence type="predicted"/>
<dbReference type="Pfam" id="PF12867">
    <property type="entry name" value="DinB_2"/>
    <property type="match status" value="1"/>
</dbReference>